<feature type="domain" description="CCHC-type" evidence="2">
    <location>
        <begin position="1285"/>
        <end position="1301"/>
    </location>
</feature>
<dbReference type="GO" id="GO:0008270">
    <property type="term" value="F:zinc ion binding"/>
    <property type="evidence" value="ECO:0007669"/>
    <property type="project" value="InterPro"/>
</dbReference>
<dbReference type="InterPro" id="IPR036875">
    <property type="entry name" value="Znf_CCHC_sf"/>
</dbReference>
<feature type="compositionally biased region" description="Basic and acidic residues" evidence="1">
    <location>
        <begin position="649"/>
        <end position="673"/>
    </location>
</feature>
<feature type="region of interest" description="Disordered" evidence="1">
    <location>
        <begin position="177"/>
        <end position="210"/>
    </location>
</feature>
<dbReference type="SUPFAM" id="SSF57756">
    <property type="entry name" value="Retrovirus zinc finger-like domains"/>
    <property type="match status" value="1"/>
</dbReference>
<feature type="region of interest" description="Disordered" evidence="1">
    <location>
        <begin position="917"/>
        <end position="1010"/>
    </location>
</feature>
<feature type="compositionally biased region" description="Low complexity" evidence="1">
    <location>
        <begin position="23"/>
        <end position="43"/>
    </location>
</feature>
<feature type="compositionally biased region" description="Low complexity" evidence="1">
    <location>
        <begin position="594"/>
        <end position="612"/>
    </location>
</feature>
<protein>
    <recommendedName>
        <fullName evidence="2">CCHC-type domain-containing protein</fullName>
    </recommendedName>
</protein>
<feature type="compositionally biased region" description="Basic and acidic residues" evidence="1">
    <location>
        <begin position="616"/>
        <end position="639"/>
    </location>
</feature>
<dbReference type="Proteomes" id="UP001190700">
    <property type="component" value="Unassembled WGS sequence"/>
</dbReference>
<accession>A0AAE0LFQ5</accession>
<feature type="compositionally biased region" description="Basic residues" evidence="1">
    <location>
        <begin position="515"/>
        <end position="525"/>
    </location>
</feature>
<sequence length="1351" mass="147119">MPMYSDEEECLGRSGRRGGGRAGAAPGSAVGSGRSGSRAAGLSAGPGSGEFWGAAGGASPPKAPSPARVSGAEPVSELALSSALRQPARRKRASPEAPAPPAAGAGSGSDSDRSAKGLNPSAAPFSPLPASSRSASSRVVRQEPTSGPAASSLSSLVGSEQGNLISAPGRFEVYRASDWSPPAEGESDDVRRPEQLDVVQSRGRESRIQPNPAWRGERRQSMLALALRQWSTWALNSAQRRARVSLPSRQRATARLAWVAWRARTDQSAHQRELQRLAFQAWNDVTQQVAQLQGLFDKGSRRRVESSFAAWRQHVVQTQGLWRRGRRQAGAVFMAWHQQTMLAKERSTWWVGARRHRMTQMGRRCLREWRRLPRTTPVSSDSSQGTSARRPVRKAGTSSGVSSCSDSDQESMWQDIRRGLKRLGKDHPLSGLMWFQLKDYGLSEDGAYRLEIHQQSVSESRVLMQQKREDPHNSLGRCRFSVFAINAGRPGELVRQGADLQEVRRAVVAAVRMSGRTRKSHRGLRKSGAAPPSSAAPGGNWSNRFAPLSSSSEEEHPAERPRPRTQAPKPSSPSRPVPRTRKPSRAPSVPHPGPTSSGNTSSSPESTSSRNSQDLQELKEAWQKESQAREAAAEARLEQLSRQLQESQRAAEERRISDQRAAEERRVSERRAVEERWAADRLAAEARETARQLAVDESVAQQVAAEERRAAAEAQLEERLQAVIESQVQRLALVQASPPGPVESDARGPSAAASSPVQETPISREGHELVEPTSVVTCDVENRDVQSPPEESRADVTASPPHSWDFISLPIQVAGCLHPTNQIRQCLKAKFSDEDRVLGAQVIHSLTTALASVAESCARCGCGHEESPVRMWACQASAKRSVVAFMKKVYLPVCGFCAADVWPGAFDHFPAVMPPPLPKAADTPGDGGGMVPQLEHSEPNELSEMPGASSHGGPGGSGSGDPGGPGGPGSPGEDPGGDGEDGDGDSQFTFSSSSRYREPRSHYSRKDEQHALKEATRAMEKAVDKYHTEVEGSSHVFGRLLRFVRQVREVRELEPVRYAMEMARLGPLESGGEEKVLSDHSLLSEVARHCFGKLSSEYRELSSVLTEAREGKNLTLDVIVVPLAQLVMPDKGEMASIGPFLRRVRQSQDRQTRTVREFWDGVHLAHDIVSMLAAHELTSPVPEEELLEIFLTGLIPEIRRKVFLIAERKGASVLTLSRTASKGRHELLTWAIEAERELRQSQDKTSRSVQLLAHVDVTEELLAMATSAGAPTPTGQRLGSPEYEGCRLCKSMDHYARDCPQASQRPKEWAKCLLEDTLALIGDESVEEALAAIGLDFVQEDAPQPGASSPQ</sequence>
<name>A0AAE0LFQ5_9CHLO</name>
<evidence type="ECO:0000256" key="1">
    <source>
        <dbReference type="SAM" id="MobiDB-lite"/>
    </source>
</evidence>
<feature type="compositionally biased region" description="Gly residues" evidence="1">
    <location>
        <begin position="44"/>
        <end position="56"/>
    </location>
</feature>
<feature type="compositionally biased region" description="Basic and acidic residues" evidence="1">
    <location>
        <begin position="553"/>
        <end position="562"/>
    </location>
</feature>
<dbReference type="GO" id="GO:0003676">
    <property type="term" value="F:nucleic acid binding"/>
    <property type="evidence" value="ECO:0007669"/>
    <property type="project" value="InterPro"/>
</dbReference>
<feature type="compositionally biased region" description="Acidic residues" evidence="1">
    <location>
        <begin position="975"/>
        <end position="984"/>
    </location>
</feature>
<evidence type="ECO:0000259" key="2">
    <source>
        <dbReference type="SMART" id="SM00343"/>
    </source>
</evidence>
<feature type="compositionally biased region" description="Basic and acidic residues" evidence="1">
    <location>
        <begin position="995"/>
        <end position="1010"/>
    </location>
</feature>
<evidence type="ECO:0000313" key="3">
    <source>
        <dbReference type="EMBL" id="KAK3283085.1"/>
    </source>
</evidence>
<organism evidence="3 4">
    <name type="scientific">Cymbomonas tetramitiformis</name>
    <dbReference type="NCBI Taxonomy" id="36881"/>
    <lineage>
        <taxon>Eukaryota</taxon>
        <taxon>Viridiplantae</taxon>
        <taxon>Chlorophyta</taxon>
        <taxon>Pyramimonadophyceae</taxon>
        <taxon>Pyramimonadales</taxon>
        <taxon>Pyramimonadaceae</taxon>
        <taxon>Cymbomonas</taxon>
    </lineage>
</organism>
<feature type="compositionally biased region" description="Polar residues" evidence="1">
    <location>
        <begin position="376"/>
        <end position="387"/>
    </location>
</feature>
<feature type="region of interest" description="Disordered" evidence="1">
    <location>
        <begin position="1"/>
        <end position="157"/>
    </location>
</feature>
<feature type="compositionally biased region" description="Low complexity" evidence="1">
    <location>
        <begin position="527"/>
        <end position="539"/>
    </location>
</feature>
<feature type="region of interest" description="Disordered" evidence="1">
    <location>
        <begin position="514"/>
        <end position="673"/>
    </location>
</feature>
<feature type="compositionally biased region" description="Gly residues" evidence="1">
    <location>
        <begin position="950"/>
        <end position="970"/>
    </location>
</feature>
<feature type="region of interest" description="Disordered" evidence="1">
    <location>
        <begin position="737"/>
        <end position="799"/>
    </location>
</feature>
<dbReference type="SMART" id="SM00343">
    <property type="entry name" value="ZnF_C2HC"/>
    <property type="match status" value="1"/>
</dbReference>
<gene>
    <name evidence="3" type="ORF">CYMTET_9204</name>
</gene>
<proteinExistence type="predicted"/>
<comment type="caution">
    <text evidence="3">The sequence shown here is derived from an EMBL/GenBank/DDBJ whole genome shotgun (WGS) entry which is preliminary data.</text>
</comment>
<reference evidence="3 4" key="1">
    <citation type="journal article" date="2015" name="Genome Biol. Evol.">
        <title>Comparative Genomics of a Bacterivorous Green Alga Reveals Evolutionary Causalities and Consequences of Phago-Mixotrophic Mode of Nutrition.</title>
        <authorList>
            <person name="Burns J.A."/>
            <person name="Paasch A."/>
            <person name="Narechania A."/>
            <person name="Kim E."/>
        </authorList>
    </citation>
    <scope>NUCLEOTIDE SEQUENCE [LARGE SCALE GENOMIC DNA]</scope>
    <source>
        <strain evidence="3 4">PLY_AMNH</strain>
    </source>
</reference>
<feature type="compositionally biased region" description="Basic and acidic residues" evidence="1">
    <location>
        <begin position="780"/>
        <end position="794"/>
    </location>
</feature>
<feature type="region of interest" description="Disordered" evidence="1">
    <location>
        <begin position="374"/>
        <end position="410"/>
    </location>
</feature>
<feature type="compositionally biased region" description="Low complexity" evidence="1">
    <location>
        <begin position="116"/>
        <end position="137"/>
    </location>
</feature>
<dbReference type="InterPro" id="IPR001878">
    <property type="entry name" value="Znf_CCHC"/>
</dbReference>
<dbReference type="EMBL" id="LGRX02003040">
    <property type="protein sequence ID" value="KAK3283085.1"/>
    <property type="molecule type" value="Genomic_DNA"/>
</dbReference>
<keyword evidence="4" id="KW-1185">Reference proteome</keyword>
<feature type="compositionally biased region" description="Polar residues" evidence="1">
    <location>
        <begin position="143"/>
        <end position="157"/>
    </location>
</feature>
<evidence type="ECO:0000313" key="4">
    <source>
        <dbReference type="Proteomes" id="UP001190700"/>
    </source>
</evidence>
<feature type="compositionally biased region" description="Polar residues" evidence="1">
    <location>
        <begin position="752"/>
        <end position="761"/>
    </location>
</feature>